<evidence type="ECO:0000256" key="1">
    <source>
        <dbReference type="SAM" id="MobiDB-lite"/>
    </source>
</evidence>
<keyword evidence="3" id="KW-1185">Reference proteome</keyword>
<proteinExistence type="predicted"/>
<dbReference type="Proteomes" id="UP000603453">
    <property type="component" value="Unassembled WGS sequence"/>
</dbReference>
<gene>
    <name evidence="2" type="ORF">INT47_005517</name>
</gene>
<reference evidence="2" key="1">
    <citation type="submission" date="2020-12" db="EMBL/GenBank/DDBJ databases">
        <title>Metabolic potential, ecology and presence of endohyphal bacteria is reflected in genomic diversity of Mucoromycotina.</title>
        <authorList>
            <person name="Muszewska A."/>
            <person name="Okrasinska A."/>
            <person name="Steczkiewicz K."/>
            <person name="Drgas O."/>
            <person name="Orlowska M."/>
            <person name="Perlinska-Lenart U."/>
            <person name="Aleksandrzak-Piekarczyk T."/>
            <person name="Szatraj K."/>
            <person name="Zielenkiewicz U."/>
            <person name="Pilsyk S."/>
            <person name="Malc E."/>
            <person name="Mieczkowski P."/>
            <person name="Kruszewska J.S."/>
            <person name="Biernat P."/>
            <person name="Pawlowska J."/>
        </authorList>
    </citation>
    <scope>NUCLEOTIDE SEQUENCE</scope>
    <source>
        <strain evidence="2">WA0000017839</strain>
    </source>
</reference>
<dbReference type="EMBL" id="JAEPRD010000016">
    <property type="protein sequence ID" value="KAG2209225.1"/>
    <property type="molecule type" value="Genomic_DNA"/>
</dbReference>
<dbReference type="OrthoDB" id="2286999at2759"/>
<sequence length="87" mass="10009">MTRTPIYPEVEKFIILKKRAKLEKVKSDSAKESSTTLTPKRTSTKRKDSPNVPSTRASSIFKETHSSELRLEHDRSALESFDLYSEH</sequence>
<organism evidence="2 3">
    <name type="scientific">Mucor saturninus</name>
    <dbReference type="NCBI Taxonomy" id="64648"/>
    <lineage>
        <taxon>Eukaryota</taxon>
        <taxon>Fungi</taxon>
        <taxon>Fungi incertae sedis</taxon>
        <taxon>Mucoromycota</taxon>
        <taxon>Mucoromycotina</taxon>
        <taxon>Mucoromycetes</taxon>
        <taxon>Mucorales</taxon>
        <taxon>Mucorineae</taxon>
        <taxon>Mucoraceae</taxon>
        <taxon>Mucor</taxon>
    </lineage>
</organism>
<dbReference type="AlphaFoldDB" id="A0A8H7V6P7"/>
<accession>A0A8H7V6P7</accession>
<name>A0A8H7V6P7_9FUNG</name>
<evidence type="ECO:0000313" key="2">
    <source>
        <dbReference type="EMBL" id="KAG2209225.1"/>
    </source>
</evidence>
<protein>
    <submittedName>
        <fullName evidence="2">Uncharacterized protein</fullName>
    </submittedName>
</protein>
<feature type="region of interest" description="Disordered" evidence="1">
    <location>
        <begin position="23"/>
        <end position="67"/>
    </location>
</feature>
<evidence type="ECO:0000313" key="3">
    <source>
        <dbReference type="Proteomes" id="UP000603453"/>
    </source>
</evidence>
<comment type="caution">
    <text evidence="2">The sequence shown here is derived from an EMBL/GenBank/DDBJ whole genome shotgun (WGS) entry which is preliminary data.</text>
</comment>
<feature type="compositionally biased region" description="Polar residues" evidence="1">
    <location>
        <begin position="32"/>
        <end position="41"/>
    </location>
</feature>